<dbReference type="OrthoDB" id="2427086at2"/>
<evidence type="ECO:0000259" key="1">
    <source>
        <dbReference type="Pfam" id="PF23648"/>
    </source>
</evidence>
<evidence type="ECO:0000313" key="2">
    <source>
        <dbReference type="EMBL" id="ASV66065.1"/>
    </source>
</evidence>
<feature type="domain" description="DUF7147" evidence="1">
    <location>
        <begin position="1"/>
        <end position="125"/>
    </location>
</feature>
<dbReference type="Pfam" id="PF23648">
    <property type="entry name" value="DUF7147"/>
    <property type="match status" value="1"/>
</dbReference>
<accession>A0A248TCX9</accession>
<reference evidence="2 3" key="1">
    <citation type="submission" date="2017-08" db="EMBL/GenBank/DDBJ databases">
        <title>Complete Genome Sequence of Bacillus kochii Oregon-R-modENCODE STRAIN BDGP4, isolated from Drosophila melanogaster gut.</title>
        <authorList>
            <person name="Wan K.H."/>
            <person name="Yu C."/>
            <person name="Park S."/>
            <person name="Hammonds A.S."/>
            <person name="Booth B.W."/>
            <person name="Celniker S.E."/>
        </authorList>
    </citation>
    <scope>NUCLEOTIDE SEQUENCE [LARGE SCALE GENOMIC DNA]</scope>
    <source>
        <strain evidence="2 3">BDGP4</strain>
    </source>
</reference>
<name>A0A248TCX9_9BACI</name>
<dbReference type="InterPro" id="IPR055571">
    <property type="entry name" value="DUF7147"/>
</dbReference>
<sequence>MIQRFIELGEGFSDIYELIEIAKRNDDRLKHMMVLHTTINDKAMSSLIVILNPPAEGKFQPIYICREGVPNHTIKPNKRFQLFADTAKELNKELIQFNVKPSTLFSEKDLYFQHLIAIFRLNHYLPALT</sequence>
<keyword evidence="2" id="KW-0808">Transferase</keyword>
<dbReference type="GO" id="GO:0016301">
    <property type="term" value="F:kinase activity"/>
    <property type="evidence" value="ECO:0007669"/>
    <property type="project" value="UniProtKB-KW"/>
</dbReference>
<proteinExistence type="predicted"/>
<protein>
    <submittedName>
        <fullName evidence="2">Methylthioribose kinase</fullName>
    </submittedName>
</protein>
<dbReference type="Proteomes" id="UP000215137">
    <property type="component" value="Chromosome"/>
</dbReference>
<dbReference type="EMBL" id="CP022983">
    <property type="protein sequence ID" value="ASV66065.1"/>
    <property type="molecule type" value="Genomic_DNA"/>
</dbReference>
<organism evidence="2 3">
    <name type="scientific">Cytobacillus kochii</name>
    <dbReference type="NCBI Taxonomy" id="859143"/>
    <lineage>
        <taxon>Bacteria</taxon>
        <taxon>Bacillati</taxon>
        <taxon>Bacillota</taxon>
        <taxon>Bacilli</taxon>
        <taxon>Bacillales</taxon>
        <taxon>Bacillaceae</taxon>
        <taxon>Cytobacillus</taxon>
    </lineage>
</organism>
<dbReference type="KEGG" id="bko:CKF48_01220"/>
<dbReference type="RefSeq" id="WP_095369640.1">
    <property type="nucleotide sequence ID" value="NZ_CANMJM010000002.1"/>
</dbReference>
<keyword evidence="2" id="KW-0418">Kinase</keyword>
<keyword evidence="3" id="KW-1185">Reference proteome</keyword>
<dbReference type="AlphaFoldDB" id="A0A248TCX9"/>
<gene>
    <name evidence="2" type="ORF">CKF48_01220</name>
</gene>
<evidence type="ECO:0000313" key="3">
    <source>
        <dbReference type="Proteomes" id="UP000215137"/>
    </source>
</evidence>